<sequence length="154" mass="17161">MESQRNLRDTESVSVRCARILSSGGSCVKLSLESDAQVMGQIPQLETHKNFELEDRCLSRRTALLRIEGRDILPSKVRTKDCALSCRPDAVASALVASPPQVAADTYVAFRLCAKEVYHALLKEKPDEETAVRRAHSRGKRPCCRRTIRHQDAG</sequence>
<evidence type="ECO:0000313" key="1">
    <source>
        <dbReference type="EMBL" id="KAB8198936.1"/>
    </source>
</evidence>
<protein>
    <submittedName>
        <fullName evidence="1">Uncharacterized protein</fullName>
    </submittedName>
</protein>
<organism evidence="1 2">
    <name type="scientific">Aspergillus parasiticus</name>
    <dbReference type="NCBI Taxonomy" id="5067"/>
    <lineage>
        <taxon>Eukaryota</taxon>
        <taxon>Fungi</taxon>
        <taxon>Dikarya</taxon>
        <taxon>Ascomycota</taxon>
        <taxon>Pezizomycotina</taxon>
        <taxon>Eurotiomycetes</taxon>
        <taxon>Eurotiomycetidae</taxon>
        <taxon>Eurotiales</taxon>
        <taxon>Aspergillaceae</taxon>
        <taxon>Aspergillus</taxon>
        <taxon>Aspergillus subgen. Circumdati</taxon>
    </lineage>
</organism>
<keyword evidence="2" id="KW-1185">Reference proteome</keyword>
<evidence type="ECO:0000313" key="2">
    <source>
        <dbReference type="Proteomes" id="UP000326532"/>
    </source>
</evidence>
<accession>A0A5N6D0Z4</accession>
<gene>
    <name evidence="1" type="ORF">BDV34DRAFT_207875</name>
</gene>
<reference evidence="1 2" key="1">
    <citation type="submission" date="2019-04" db="EMBL/GenBank/DDBJ databases">
        <title>Fungal friends and foes A comparative genomics study of 23 Aspergillus species from section Flavi.</title>
        <authorList>
            <consortium name="DOE Joint Genome Institute"/>
            <person name="Kjaerbolling I."/>
            <person name="Vesth T.C."/>
            <person name="Frisvad J.C."/>
            <person name="Nybo J.L."/>
            <person name="Theobald S."/>
            <person name="Kildgaard S."/>
            <person name="Petersen T.I."/>
            <person name="Kuo A."/>
            <person name="Sato A."/>
            <person name="Lyhne E.K."/>
            <person name="Kogle M.E."/>
            <person name="Wiebenga A."/>
            <person name="Kun R.S."/>
            <person name="Lubbers R.J."/>
            <person name="Makela M.R."/>
            <person name="Barry K."/>
            <person name="Chovatia M."/>
            <person name="Clum A."/>
            <person name="Daum C."/>
            <person name="Haridas S."/>
            <person name="He G."/>
            <person name="LaButti K."/>
            <person name="Lipzen A."/>
            <person name="Mondo S."/>
            <person name="Pangilinan J."/>
            <person name="Riley R."/>
            <person name="Salamov A."/>
            <person name="Simmons B.A."/>
            <person name="Magnuson J.K."/>
            <person name="Henrissat B."/>
            <person name="Mortensen U.H."/>
            <person name="Larsen T.O."/>
            <person name="De vries R.P."/>
            <person name="Grigoriev I.V."/>
            <person name="Machida M."/>
            <person name="Baker S.E."/>
            <person name="Andersen M.R."/>
        </authorList>
    </citation>
    <scope>NUCLEOTIDE SEQUENCE [LARGE SCALE GENOMIC DNA]</scope>
    <source>
        <strain evidence="1 2">CBS 117618</strain>
    </source>
</reference>
<dbReference type="VEuPathDB" id="FungiDB:BDV34DRAFT_207875"/>
<dbReference type="EMBL" id="ML735112">
    <property type="protein sequence ID" value="KAB8198936.1"/>
    <property type="molecule type" value="Genomic_DNA"/>
</dbReference>
<dbReference type="AlphaFoldDB" id="A0A5N6D0Z4"/>
<proteinExistence type="predicted"/>
<name>A0A5N6D0Z4_ASPPA</name>
<dbReference type="Proteomes" id="UP000326532">
    <property type="component" value="Unassembled WGS sequence"/>
</dbReference>